<dbReference type="PROSITE" id="PS51318">
    <property type="entry name" value="TAT"/>
    <property type="match status" value="1"/>
</dbReference>
<dbReference type="EMBL" id="JAIOIV010000112">
    <property type="protein sequence ID" value="MBZ0157380.1"/>
    <property type="molecule type" value="Genomic_DNA"/>
</dbReference>
<dbReference type="InterPro" id="IPR017850">
    <property type="entry name" value="Alkaline_phosphatase_core_sf"/>
</dbReference>
<feature type="binding site" evidence="3">
    <location>
        <position position="59"/>
    </location>
    <ligand>
        <name>Mg(2+)</name>
        <dbReference type="ChEBI" id="CHEBI:18420"/>
    </ligand>
</feature>
<feature type="binding site" evidence="3">
    <location>
        <position position="292"/>
    </location>
    <ligand>
        <name>Mg(2+)</name>
        <dbReference type="ChEBI" id="CHEBI:18420"/>
    </ligand>
</feature>
<dbReference type="PANTHER" id="PTHR11596:SF5">
    <property type="entry name" value="ALKALINE PHOSPHATASE"/>
    <property type="match status" value="1"/>
</dbReference>
<evidence type="ECO:0000256" key="1">
    <source>
        <dbReference type="ARBA" id="ARBA00022553"/>
    </source>
</evidence>
<dbReference type="Proteomes" id="UP000705867">
    <property type="component" value="Unassembled WGS sequence"/>
</dbReference>
<comment type="cofactor">
    <cofactor evidence="3">
        <name>Zn(2+)</name>
        <dbReference type="ChEBI" id="CHEBI:29105"/>
    </cofactor>
    <text evidence="3">Binds 2 Zn(2+) ions.</text>
</comment>
<feature type="binding site" evidence="3">
    <location>
        <position position="301"/>
    </location>
    <ligand>
        <name>Zn(2+)</name>
        <dbReference type="ChEBI" id="CHEBI:29105"/>
        <label>2</label>
    </ligand>
</feature>
<reference evidence="5" key="2">
    <citation type="submission" date="2021-08" db="EMBL/GenBank/DDBJ databases">
        <authorList>
            <person name="Dalcin Martins P."/>
        </authorList>
    </citation>
    <scope>NUCLEOTIDE SEQUENCE</scope>
    <source>
        <strain evidence="5">MAG_39</strain>
    </source>
</reference>
<dbReference type="EC" id="3.1.3.1" evidence="5"/>
<feature type="binding site" evidence="3">
    <location>
        <position position="339"/>
    </location>
    <ligand>
        <name>Zn(2+)</name>
        <dbReference type="ChEBI" id="CHEBI:29105"/>
        <label>2</label>
    </ligand>
</feature>
<comment type="similarity">
    <text evidence="4">Belongs to the alkaline phosphatase family.</text>
</comment>
<feature type="binding site" evidence="3">
    <location>
        <position position="163"/>
    </location>
    <ligand>
        <name>Mg(2+)</name>
        <dbReference type="ChEBI" id="CHEBI:18420"/>
    </ligand>
</feature>
<dbReference type="AlphaFoldDB" id="A0A953M1W8"/>
<evidence type="ECO:0000256" key="3">
    <source>
        <dbReference type="PIRSR" id="PIRSR601952-2"/>
    </source>
</evidence>
<dbReference type="InterPro" id="IPR001952">
    <property type="entry name" value="Alkaline_phosphatase"/>
</dbReference>
<dbReference type="Gene3D" id="3.40.720.10">
    <property type="entry name" value="Alkaline Phosphatase, subunit A"/>
    <property type="match status" value="1"/>
</dbReference>
<evidence type="ECO:0000313" key="5">
    <source>
        <dbReference type="EMBL" id="MBZ0157380.1"/>
    </source>
</evidence>
<gene>
    <name evidence="5" type="ORF">K8I29_14375</name>
</gene>
<comment type="caution">
    <text evidence="5">The sequence shown here is derived from an EMBL/GenBank/DDBJ whole genome shotgun (WGS) entry which is preliminary data.</text>
</comment>
<keyword evidence="3" id="KW-0479">Metal-binding</keyword>
<keyword evidence="3" id="KW-0862">Zinc</keyword>
<name>A0A953M1W8_9BACT</name>
<reference evidence="5" key="1">
    <citation type="journal article" date="2021" name="bioRxiv">
        <title>Unraveling nitrogen, sulfur and carbon metabolic pathways and microbial community transcriptional responses to substrate deprivation and toxicity stresses in a bioreactor mimicking anoxic brackish coastal sediment conditions.</title>
        <authorList>
            <person name="Martins P.D."/>
            <person name="Echeveste M.J."/>
            <person name="Arshad A."/>
            <person name="Kurth J."/>
            <person name="Ouboter H."/>
            <person name="Jetten M.S.M."/>
            <person name="Welte C.U."/>
        </authorList>
    </citation>
    <scope>NUCLEOTIDE SEQUENCE</scope>
    <source>
        <strain evidence="5">MAG_39</strain>
    </source>
</reference>
<dbReference type="InterPro" id="IPR042085">
    <property type="entry name" value="Ap_crown"/>
</dbReference>
<accession>A0A953M1W8</accession>
<dbReference type="InterPro" id="IPR006311">
    <property type="entry name" value="TAT_signal"/>
</dbReference>
<dbReference type="SUPFAM" id="SSF53649">
    <property type="entry name" value="Alkaline phosphatase-like"/>
    <property type="match status" value="1"/>
</dbReference>
<feature type="active site" description="Phosphoserine intermediate" evidence="2">
    <location>
        <position position="110"/>
    </location>
</feature>
<dbReference type="CDD" id="cd16012">
    <property type="entry name" value="ALP"/>
    <property type="match status" value="1"/>
</dbReference>
<dbReference type="Gene3D" id="1.10.1200.140">
    <property type="entry name" value="Alkaline phosphatase, crown domain"/>
    <property type="match status" value="1"/>
</dbReference>
<proteinExistence type="inferred from homology"/>
<feature type="binding site" evidence="3">
    <location>
        <position position="340"/>
    </location>
    <ligand>
        <name>Zn(2+)</name>
        <dbReference type="ChEBI" id="CHEBI:29105"/>
        <label>2</label>
    </ligand>
</feature>
<dbReference type="PANTHER" id="PTHR11596">
    <property type="entry name" value="ALKALINE PHOSPHATASE"/>
    <property type="match status" value="1"/>
</dbReference>
<evidence type="ECO:0000256" key="2">
    <source>
        <dbReference type="PIRSR" id="PIRSR601952-1"/>
    </source>
</evidence>
<dbReference type="Pfam" id="PF00245">
    <property type="entry name" value="Alk_phosphatase"/>
    <property type="match status" value="1"/>
</dbReference>
<keyword evidence="5" id="KW-0378">Hydrolase</keyword>
<evidence type="ECO:0000256" key="4">
    <source>
        <dbReference type="RuleBase" id="RU003946"/>
    </source>
</evidence>
<keyword evidence="3" id="KW-0460">Magnesium</keyword>
<organism evidence="5 6">
    <name type="scientific">Candidatus Nitrobium versatile</name>
    <dbReference type="NCBI Taxonomy" id="2884831"/>
    <lineage>
        <taxon>Bacteria</taxon>
        <taxon>Pseudomonadati</taxon>
        <taxon>Nitrospirota</taxon>
        <taxon>Nitrospiria</taxon>
        <taxon>Nitrospirales</taxon>
        <taxon>Nitrospiraceae</taxon>
        <taxon>Candidatus Nitrobium</taxon>
    </lineage>
</organism>
<dbReference type="GO" id="GO:0004035">
    <property type="term" value="F:alkaline phosphatase activity"/>
    <property type="evidence" value="ECO:0007669"/>
    <property type="project" value="UniProtKB-EC"/>
</dbReference>
<dbReference type="PRINTS" id="PR00113">
    <property type="entry name" value="ALKPHPHTASE"/>
</dbReference>
<dbReference type="GO" id="GO:0046872">
    <property type="term" value="F:metal ion binding"/>
    <property type="evidence" value="ECO:0007669"/>
    <property type="project" value="UniProtKB-KW"/>
</dbReference>
<evidence type="ECO:0000313" key="6">
    <source>
        <dbReference type="Proteomes" id="UP000705867"/>
    </source>
</evidence>
<protein>
    <submittedName>
        <fullName evidence="5">Alkaline phosphatase</fullName>
        <ecNumber evidence="5">3.1.3.1</ecNumber>
    </submittedName>
</protein>
<feature type="binding site" evidence="3">
    <location>
        <position position="161"/>
    </location>
    <ligand>
        <name>Mg(2+)</name>
        <dbReference type="ChEBI" id="CHEBI:18420"/>
    </ligand>
</feature>
<feature type="binding site" evidence="3">
    <location>
        <position position="462"/>
    </location>
    <ligand>
        <name>Zn(2+)</name>
        <dbReference type="ChEBI" id="CHEBI:29105"/>
        <label>2</label>
    </ligand>
</feature>
<sequence length="533" mass="57722">MSDRTKGAFVAGGAVSRRDLLKAAGGAALCSLVPSLAVGAQAPDFRSSRGRGLIFVVGDGMPLGVVRAMHEISTGVYGNAGSILYRRMRDEHSVLGYVGTRSLSSIVTDSAPASVAWATGSKTMNRMLSSLPDGRPLKTIMELVKEEGYACGLVTTARVTHATPAAWISHRMHRDSEEEIALDYLKFRPDVLLGGGSSYFSAAKRKDGRDLFKEFGDSGYAVVQDRGSLLEQGTVLSKGPLMGAFTASHISYYVDRVHGGEGEKAQPSLAEMTAVALQRLSAHPRGFLLQVEAGRIDHANHSNDAWASILETYEMDMTLGVIEAYLKANPSTLVIVISDHGNAGWGLNGTGPEYSDSGDALKKYASVRASFETMIRRMRGKSAGEIRDIFEESTACRISHEEASMMYDALQPGYKPYPGDYAYQPDATMGKILAHSAYGADARGRKTALVRRGNVGFTSSNHTGEDQMVLAFGHTAHQTGLGRCVENTYLFTVLCSYFGIKYKNPSLSYDEAKQYLKTVSAGEWERHLRLHIA</sequence>
<feature type="binding site" evidence="3">
    <location>
        <position position="297"/>
    </location>
    <ligand>
        <name>Zn(2+)</name>
        <dbReference type="ChEBI" id="CHEBI:29105"/>
        <label>2</label>
    </ligand>
</feature>
<comment type="cofactor">
    <cofactor evidence="3">
        <name>Mg(2+)</name>
        <dbReference type="ChEBI" id="CHEBI:18420"/>
    </cofactor>
    <text evidence="3">Binds 1 Mg(2+) ion.</text>
</comment>
<feature type="binding site" evidence="3">
    <location>
        <position position="59"/>
    </location>
    <ligand>
        <name>Zn(2+)</name>
        <dbReference type="ChEBI" id="CHEBI:29105"/>
        <label>2</label>
    </ligand>
</feature>
<keyword evidence="1" id="KW-0597">Phosphoprotein</keyword>
<dbReference type="SMART" id="SM00098">
    <property type="entry name" value="alkPPc"/>
    <property type="match status" value="1"/>
</dbReference>